<comment type="caution">
    <text evidence="9">The sequence shown here is derived from an EMBL/GenBank/DDBJ whole genome shotgun (WGS) entry which is preliminary data.</text>
</comment>
<feature type="coiled-coil region" evidence="7">
    <location>
        <begin position="262"/>
        <end position="387"/>
    </location>
</feature>
<dbReference type="InterPro" id="IPR011890">
    <property type="entry name" value="SMC_prok"/>
</dbReference>
<dbReference type="HAMAP" id="MF_01894">
    <property type="entry name" value="Smc_prok"/>
    <property type="match status" value="1"/>
</dbReference>
<dbReference type="FunFam" id="3.40.50.300:FF:000901">
    <property type="entry name" value="Chromosome partition protein Smc"/>
    <property type="match status" value="1"/>
</dbReference>
<dbReference type="Pfam" id="PF06470">
    <property type="entry name" value="SMC_hinge"/>
    <property type="match status" value="1"/>
</dbReference>
<dbReference type="SUPFAM" id="SSF75553">
    <property type="entry name" value="Smc hinge domain"/>
    <property type="match status" value="1"/>
</dbReference>
<dbReference type="PANTHER" id="PTHR43977">
    <property type="entry name" value="STRUCTURAL MAINTENANCE OF CHROMOSOMES PROTEIN 3"/>
    <property type="match status" value="1"/>
</dbReference>
<proteinExistence type="inferred from homology"/>
<dbReference type="GO" id="GO:0005694">
    <property type="term" value="C:chromosome"/>
    <property type="evidence" value="ECO:0007669"/>
    <property type="project" value="InterPro"/>
</dbReference>
<feature type="binding site" evidence="7">
    <location>
        <begin position="32"/>
        <end position="39"/>
    </location>
    <ligand>
        <name>ATP</name>
        <dbReference type="ChEBI" id="CHEBI:30616"/>
    </ligand>
</feature>
<feature type="domain" description="SMC hinge" evidence="8">
    <location>
        <begin position="521"/>
        <end position="637"/>
    </location>
</feature>
<evidence type="ECO:0000256" key="3">
    <source>
        <dbReference type="ARBA" id="ARBA00022741"/>
    </source>
</evidence>
<dbReference type="CDD" id="cd03278">
    <property type="entry name" value="ABC_SMC_barmotin"/>
    <property type="match status" value="2"/>
</dbReference>
<keyword evidence="10" id="KW-1185">Reference proteome</keyword>
<keyword evidence="3 7" id="KW-0547">Nucleotide-binding</keyword>
<dbReference type="EMBL" id="JAJEQR010000025">
    <property type="protein sequence ID" value="MCC2231261.1"/>
    <property type="molecule type" value="Genomic_DNA"/>
</dbReference>
<dbReference type="GO" id="GO:0006260">
    <property type="term" value="P:DNA replication"/>
    <property type="evidence" value="ECO:0007669"/>
    <property type="project" value="UniProtKB-UniRule"/>
</dbReference>
<protein>
    <recommendedName>
        <fullName evidence="7">Chromosome partition protein Smc</fullName>
    </recommendedName>
</protein>
<dbReference type="GO" id="GO:0005524">
    <property type="term" value="F:ATP binding"/>
    <property type="evidence" value="ECO:0007669"/>
    <property type="project" value="UniProtKB-UniRule"/>
</dbReference>
<dbReference type="GO" id="GO:0005737">
    <property type="term" value="C:cytoplasm"/>
    <property type="evidence" value="ECO:0007669"/>
    <property type="project" value="UniProtKB-SubCell"/>
</dbReference>
<reference evidence="9" key="1">
    <citation type="submission" date="2021-10" db="EMBL/GenBank/DDBJ databases">
        <title>Anaerobic single-cell dispensing facilitates the cultivation of human gut bacteria.</title>
        <authorList>
            <person name="Afrizal A."/>
        </authorList>
    </citation>
    <scope>NUCLEOTIDE SEQUENCE</scope>
    <source>
        <strain evidence="9">CLA-AA-H215</strain>
    </source>
</reference>
<evidence type="ECO:0000313" key="10">
    <source>
        <dbReference type="Proteomes" id="UP001198182"/>
    </source>
</evidence>
<keyword evidence="2 7" id="KW-0963">Cytoplasm</keyword>
<dbReference type="InterPro" id="IPR036277">
    <property type="entry name" value="SMC_hinge_sf"/>
</dbReference>
<dbReference type="InterPro" id="IPR027417">
    <property type="entry name" value="P-loop_NTPase"/>
</dbReference>
<evidence type="ECO:0000256" key="7">
    <source>
        <dbReference type="HAMAP-Rule" id="MF_01894"/>
    </source>
</evidence>
<dbReference type="GO" id="GO:0007062">
    <property type="term" value="P:sister chromatid cohesion"/>
    <property type="evidence" value="ECO:0007669"/>
    <property type="project" value="InterPro"/>
</dbReference>
<gene>
    <name evidence="7 9" type="primary">smc</name>
    <name evidence="9" type="ORF">LKD81_09680</name>
</gene>
<keyword evidence="6 7" id="KW-0238">DNA-binding</keyword>
<dbReference type="GO" id="GO:0030261">
    <property type="term" value="P:chromosome condensation"/>
    <property type="evidence" value="ECO:0007669"/>
    <property type="project" value="InterPro"/>
</dbReference>
<evidence type="ECO:0000256" key="5">
    <source>
        <dbReference type="ARBA" id="ARBA00023054"/>
    </source>
</evidence>
<evidence type="ECO:0000256" key="6">
    <source>
        <dbReference type="ARBA" id="ARBA00023125"/>
    </source>
</evidence>
<comment type="subcellular location">
    <subcellularLocation>
        <location evidence="1 7">Cytoplasm</location>
    </subcellularLocation>
</comment>
<dbReference type="GO" id="GO:0007059">
    <property type="term" value="P:chromosome segregation"/>
    <property type="evidence" value="ECO:0007669"/>
    <property type="project" value="UniProtKB-UniRule"/>
</dbReference>
<comment type="similarity">
    <text evidence="7">Belongs to the SMC family.</text>
</comment>
<evidence type="ECO:0000256" key="2">
    <source>
        <dbReference type="ARBA" id="ARBA00022490"/>
    </source>
</evidence>
<dbReference type="SMART" id="SM00968">
    <property type="entry name" value="SMC_hinge"/>
    <property type="match status" value="1"/>
</dbReference>
<keyword evidence="4 7" id="KW-0067">ATP-binding</keyword>
<dbReference type="Gene3D" id="1.20.1060.20">
    <property type="match status" value="1"/>
</dbReference>
<dbReference type="Gene3D" id="1.20.5.1160">
    <property type="entry name" value="Vasodilator-stimulated phosphoprotein"/>
    <property type="match status" value="1"/>
</dbReference>
<dbReference type="Gene3D" id="3.40.50.300">
    <property type="entry name" value="P-loop containing nucleotide triphosphate hydrolases"/>
    <property type="match status" value="2"/>
</dbReference>
<dbReference type="Pfam" id="PF02463">
    <property type="entry name" value="SMC_N"/>
    <property type="match status" value="1"/>
</dbReference>
<feature type="coiled-coil region" evidence="7">
    <location>
        <begin position="671"/>
        <end position="894"/>
    </location>
</feature>
<evidence type="ECO:0000313" key="9">
    <source>
        <dbReference type="EMBL" id="MCC2231261.1"/>
    </source>
</evidence>
<dbReference type="InterPro" id="IPR010935">
    <property type="entry name" value="SMC_hinge"/>
</dbReference>
<keyword evidence="5 7" id="KW-0175">Coiled coil</keyword>
<dbReference type="InterPro" id="IPR024704">
    <property type="entry name" value="SMC"/>
</dbReference>
<dbReference type="NCBIfam" id="TIGR02168">
    <property type="entry name" value="SMC_prok_B"/>
    <property type="match status" value="1"/>
</dbReference>
<organism evidence="9 10">
    <name type="scientific">Hominifimenecus microfluidus</name>
    <dbReference type="NCBI Taxonomy" id="2885348"/>
    <lineage>
        <taxon>Bacteria</taxon>
        <taxon>Bacillati</taxon>
        <taxon>Bacillota</taxon>
        <taxon>Clostridia</taxon>
        <taxon>Lachnospirales</taxon>
        <taxon>Lachnospiraceae</taxon>
        <taxon>Hominifimenecus</taxon>
    </lineage>
</organism>
<name>A0AAE3E9Y2_9FIRM</name>
<dbReference type="Gene3D" id="3.30.70.1620">
    <property type="match status" value="1"/>
</dbReference>
<dbReference type="SUPFAM" id="SSF52540">
    <property type="entry name" value="P-loop containing nucleoside triphosphate hydrolases"/>
    <property type="match status" value="1"/>
</dbReference>
<feature type="coiled-coil region" evidence="7">
    <location>
        <begin position="430"/>
        <end position="485"/>
    </location>
</feature>
<dbReference type="RefSeq" id="WP_308453780.1">
    <property type="nucleotide sequence ID" value="NZ_JAJEQR010000025.1"/>
</dbReference>
<dbReference type="Proteomes" id="UP001198182">
    <property type="component" value="Unassembled WGS sequence"/>
</dbReference>
<evidence type="ECO:0000259" key="8">
    <source>
        <dbReference type="SMART" id="SM00968"/>
    </source>
</evidence>
<dbReference type="PIRSF" id="PIRSF005719">
    <property type="entry name" value="SMC"/>
    <property type="match status" value="1"/>
</dbReference>
<comment type="subunit">
    <text evidence="7">Homodimer.</text>
</comment>
<dbReference type="GO" id="GO:0003677">
    <property type="term" value="F:DNA binding"/>
    <property type="evidence" value="ECO:0007669"/>
    <property type="project" value="UniProtKB-UniRule"/>
</dbReference>
<dbReference type="GO" id="GO:0016887">
    <property type="term" value="F:ATP hydrolysis activity"/>
    <property type="evidence" value="ECO:0007669"/>
    <property type="project" value="InterPro"/>
</dbReference>
<comment type="function">
    <text evidence="7">Required for chromosome condensation and partitioning.</text>
</comment>
<accession>A0AAE3E9Y2</accession>
<dbReference type="AlphaFoldDB" id="A0AAE3E9Y2"/>
<comment type="domain">
    <text evidence="7">Contains large globular domains required for ATP hydrolysis at each terminus and a third globular domain forming a flexible hinge near the middle of the molecule. These domains are separated by coiled-coil structures.</text>
</comment>
<dbReference type="FunFam" id="3.40.50.300:FF:000984">
    <property type="entry name" value="Chromosome partition protein Smc"/>
    <property type="match status" value="1"/>
</dbReference>
<evidence type="ECO:0000256" key="1">
    <source>
        <dbReference type="ARBA" id="ARBA00004496"/>
    </source>
</evidence>
<evidence type="ECO:0000256" key="4">
    <source>
        <dbReference type="ARBA" id="ARBA00022840"/>
    </source>
</evidence>
<sequence length="1190" mass="134463">MYLKKIEAQGFKSFANKMVLEFNPGIMGIVGPNGSGKSNVADAVRWVLGEQSAKSLRGNNMQDVIFAGTENRKPQGYAYVGLTIDNSDHMLAIDFDEVTISRRVYRSGESEYLINGGACRLKDIYELFYDTGVGKEGYSIIGQGQIDRILSGKPEERRELFDEAAGIVKFKKRRQVAAKKLESEETNLVRVSDILGELEKQVGPLEKQAEKAREYLKLKEELKSCEIGAFFLESDDLRRRIRVVDGNLSVVNDDLAKSRQDAENLRLRYEAITASNEQLVADMEENRKALEQTRLKKESLEGRIRVLEEQIRTARMNEEHIRARLADIGREEKDCREGQEAFIADKKKLNAELDQAEAVIAEKSQEFADIEETIRRSEELIAAKSQEIIAGLNEKAEISVARQKFQTQLEQAQITRSEIHRYLLSAKTDEEEQRNETDRLSNELAAVREAMAKETKAQEQALAAGSEAEKQVNLARRRLNDCQQEYHTTKTKLESLVNMTERYEGYGSSIRRVMERKKDTPGIVGVVADLIHVEKKYETAMETALGGRIQNIVTKDEATAKGLIEYLKKNKFGRATFLPITNVNGSPFPKPEALKEPGALGVASELVTVDEAYRGIARYLLGRTLVADTIDHALAIARKYRQTLNIVTLEGESLTPGGAMTGGAFRSTTNLLGRRREIEELEKAMKTALKKYDEIKDFLQSEEQKLAEARKQVDELQRHLHDDSLRERTISMNLSRAEDELAAIRENCTAQNDKNRSIQAKIEQIEAEASRMAAAAEETEARGEAIQLEIDQLRAQNEQTKQTRDQISGALAEQRLAYAGLQQRDTYLAENIQRLKRELEKYATEKETLTGSRADGEEAVKEKQSAIAAARNEIEEAIREAKEKEETLAGQTKTREDGQAEQKKFFVERESLSSRITALDKDSYRLQSQKERMEESLDKQVEYLWTEYEITPSEAEAQRNEAYTDLTEVRRTISRHKTAIRELGPVNVNAIEDYKEVSERYVFMRDQHADLVEARDSLMKIIADLDEGMRRQFEEKFEAIRVEFDRVFRELFGGGKGELALTHEDGTDILEAGIAIIAQPPGKKLQNMMQLSGGEKALSAIALLFAIQNLKPSPFCLLDEIEAALDEPNVARYAEYLNKLKEHTQFIVITHRRGTMEMADRLYGITMQEKGVSALVSVDLTDTSLTGEAG</sequence>
<dbReference type="InterPro" id="IPR003395">
    <property type="entry name" value="RecF/RecN/SMC_N"/>
</dbReference>